<dbReference type="GO" id="GO:0016491">
    <property type="term" value="F:oxidoreductase activity"/>
    <property type="evidence" value="ECO:0007669"/>
    <property type="project" value="InterPro"/>
</dbReference>
<feature type="transmembrane region" description="Helical" evidence="1">
    <location>
        <begin position="12"/>
        <end position="32"/>
    </location>
</feature>
<dbReference type="SUPFAM" id="SSF52833">
    <property type="entry name" value="Thioredoxin-like"/>
    <property type="match status" value="1"/>
</dbReference>
<keyword evidence="1" id="KW-1133">Transmembrane helix</keyword>
<dbReference type="InterPro" id="IPR050553">
    <property type="entry name" value="Thioredoxin_ResA/DsbE_sf"/>
</dbReference>
<dbReference type="AlphaFoldDB" id="A0A7S7LU26"/>
<dbReference type="InterPro" id="IPR013766">
    <property type="entry name" value="Thioredoxin_domain"/>
</dbReference>
<dbReference type="EMBL" id="CP054492">
    <property type="protein sequence ID" value="QOY51531.1"/>
    <property type="molecule type" value="Genomic_DNA"/>
</dbReference>
<evidence type="ECO:0000256" key="1">
    <source>
        <dbReference type="SAM" id="Phobius"/>
    </source>
</evidence>
<dbReference type="InterPro" id="IPR036249">
    <property type="entry name" value="Thioredoxin-like_sf"/>
</dbReference>
<dbReference type="Pfam" id="PF00578">
    <property type="entry name" value="AhpC-TSA"/>
    <property type="match status" value="1"/>
</dbReference>
<accession>A0A7S7LU26</accession>
<dbReference type="Gene3D" id="3.40.30.10">
    <property type="entry name" value="Glutaredoxin"/>
    <property type="match status" value="1"/>
</dbReference>
<dbReference type="PROSITE" id="PS51352">
    <property type="entry name" value="THIOREDOXIN_2"/>
    <property type="match status" value="1"/>
</dbReference>
<dbReference type="Proteomes" id="UP000593994">
    <property type="component" value="Chromosome"/>
</dbReference>
<dbReference type="GO" id="GO:0016209">
    <property type="term" value="F:antioxidant activity"/>
    <property type="evidence" value="ECO:0007669"/>
    <property type="project" value="InterPro"/>
</dbReference>
<dbReference type="RefSeq" id="WP_194368803.1">
    <property type="nucleotide sequence ID" value="NZ_CP054492.1"/>
</dbReference>
<organism evidence="3 4">
    <name type="scientific">Candidatus Sulfurimonas baltica</name>
    <dbReference type="NCBI Taxonomy" id="2740404"/>
    <lineage>
        <taxon>Bacteria</taxon>
        <taxon>Pseudomonadati</taxon>
        <taxon>Campylobacterota</taxon>
        <taxon>Epsilonproteobacteria</taxon>
        <taxon>Campylobacterales</taxon>
        <taxon>Sulfurimonadaceae</taxon>
        <taxon>Sulfurimonas</taxon>
    </lineage>
</organism>
<evidence type="ECO:0000313" key="3">
    <source>
        <dbReference type="EMBL" id="QOY51531.1"/>
    </source>
</evidence>
<reference evidence="3 4" key="1">
    <citation type="submission" date="2020-05" db="EMBL/GenBank/DDBJ databases">
        <title>Sulfurimonas marisnigri, sp. nov., and Sulfurimonas baltica, sp. nov., manganese oxide reducing chemolithoautotrophs of the class Epsilonproteobacteria isolated from the pelagic redoxclines of the Black and Baltic Seas and emended description of the genus Sulfurimonas.</title>
        <authorList>
            <person name="Henkel J.V."/>
            <person name="Laudan C."/>
            <person name="Werner J."/>
            <person name="Neu T."/>
            <person name="Plewe S."/>
            <person name="Sproer C."/>
            <person name="Bunk B."/>
            <person name="Schulz-Vogt H.N."/>
        </authorList>
    </citation>
    <scope>NUCLEOTIDE SEQUENCE [LARGE SCALE GENOMIC DNA]</scope>
    <source>
        <strain evidence="3 4">GD2</strain>
    </source>
</reference>
<dbReference type="PANTHER" id="PTHR42852:SF17">
    <property type="entry name" value="THIOREDOXIN-LIKE PROTEIN HI_1115"/>
    <property type="match status" value="1"/>
</dbReference>
<keyword evidence="1" id="KW-0812">Transmembrane</keyword>
<keyword evidence="1" id="KW-0472">Membrane</keyword>
<name>A0A7S7LU26_9BACT</name>
<sequence length="168" mass="19382">MKEKIIKYIKEILVFIVIITIFANLLSLYRSVDLNKQPLSIKTVTLLNNIDYILKDDRPILVHFWATWCPVCKAEASNIQTISDNFQVITIALKSGSDSEIQEYLSVNNLNYKVINDSSGLVTADFDVSIFPTTIIYDKNRKVLFSDVGYTSTFGLWMRMWWATYFNS</sequence>
<proteinExistence type="predicted"/>
<dbReference type="InterPro" id="IPR000866">
    <property type="entry name" value="AhpC/TSA"/>
</dbReference>
<feature type="domain" description="Thioredoxin" evidence="2">
    <location>
        <begin position="32"/>
        <end position="167"/>
    </location>
</feature>
<gene>
    <name evidence="3" type="ORF">HUE88_10475</name>
</gene>
<evidence type="ECO:0000259" key="2">
    <source>
        <dbReference type="PROSITE" id="PS51352"/>
    </source>
</evidence>
<keyword evidence="4" id="KW-1185">Reference proteome</keyword>
<dbReference type="KEGG" id="sbal:HUE88_10475"/>
<dbReference type="PANTHER" id="PTHR42852">
    <property type="entry name" value="THIOL:DISULFIDE INTERCHANGE PROTEIN DSBE"/>
    <property type="match status" value="1"/>
</dbReference>
<protein>
    <submittedName>
        <fullName evidence="3">Redoxin domain-containing protein</fullName>
    </submittedName>
</protein>
<evidence type="ECO:0000313" key="4">
    <source>
        <dbReference type="Proteomes" id="UP000593994"/>
    </source>
</evidence>